<evidence type="ECO:0000259" key="1">
    <source>
        <dbReference type="Pfam" id="PF09851"/>
    </source>
</evidence>
<dbReference type="AlphaFoldDB" id="A0A7W3VS84"/>
<dbReference type="EMBL" id="JACGZW010000001">
    <property type="protein sequence ID" value="MBB1152259.1"/>
    <property type="molecule type" value="Genomic_DNA"/>
</dbReference>
<accession>A0A7W3VS84</accession>
<evidence type="ECO:0000313" key="3">
    <source>
        <dbReference type="Proteomes" id="UP000526734"/>
    </source>
</evidence>
<dbReference type="Proteomes" id="UP000526734">
    <property type="component" value="Unassembled WGS sequence"/>
</dbReference>
<dbReference type="InterPro" id="IPR018649">
    <property type="entry name" value="SHOCT"/>
</dbReference>
<feature type="domain" description="SHOCT" evidence="1">
    <location>
        <begin position="35"/>
        <end position="58"/>
    </location>
</feature>
<protein>
    <submittedName>
        <fullName evidence="2">SHOCT domain-containing protein</fullName>
    </submittedName>
</protein>
<sequence>MSIVAVALLAAIGVVTALLVRRPAGLGHEADPATAILRQRFARGEIDQDEYDRRREALRH</sequence>
<reference evidence="2 3" key="1">
    <citation type="submission" date="2020-08" db="EMBL/GenBank/DDBJ databases">
        <title>Amycolatopsis sp. nov. DR6-1 isolated from Dendrobium heterocarpum.</title>
        <authorList>
            <person name="Tedsree N."/>
            <person name="Kuncharoen N."/>
            <person name="Likhitwitayawuid K."/>
            <person name="Tanasupawat S."/>
        </authorList>
    </citation>
    <scope>NUCLEOTIDE SEQUENCE [LARGE SCALE GENOMIC DNA]</scope>
    <source>
        <strain evidence="2 3">DR6-1</strain>
    </source>
</reference>
<keyword evidence="3" id="KW-1185">Reference proteome</keyword>
<comment type="caution">
    <text evidence="2">The sequence shown here is derived from an EMBL/GenBank/DDBJ whole genome shotgun (WGS) entry which is preliminary data.</text>
</comment>
<evidence type="ECO:0000313" key="2">
    <source>
        <dbReference type="EMBL" id="MBB1152259.1"/>
    </source>
</evidence>
<organism evidence="2 3">
    <name type="scientific">Amycolatopsis dendrobii</name>
    <dbReference type="NCBI Taxonomy" id="2760662"/>
    <lineage>
        <taxon>Bacteria</taxon>
        <taxon>Bacillati</taxon>
        <taxon>Actinomycetota</taxon>
        <taxon>Actinomycetes</taxon>
        <taxon>Pseudonocardiales</taxon>
        <taxon>Pseudonocardiaceae</taxon>
        <taxon>Amycolatopsis</taxon>
    </lineage>
</organism>
<dbReference type="Pfam" id="PF09851">
    <property type="entry name" value="SHOCT"/>
    <property type="match status" value="1"/>
</dbReference>
<proteinExistence type="predicted"/>
<name>A0A7W3VS84_9PSEU</name>
<gene>
    <name evidence="2" type="ORF">H4281_03875</name>
</gene>